<dbReference type="EC" id="3.1.3.15" evidence="3 8"/>
<dbReference type="InterPro" id="IPR016195">
    <property type="entry name" value="Pol/histidinol_Pase-like"/>
</dbReference>
<evidence type="ECO:0000313" key="11">
    <source>
        <dbReference type="Proteomes" id="UP000831537"/>
    </source>
</evidence>
<sequence length="270" mass="30696">MNINGDYHVHTAFCPHGSNDKIEAYIEQAITKGLTELSFTEHAPLPKSFSDPTPDKDSAMKWADLDQYIQTIEKVKKDYQSQLKINLGFELDYIEGYESAITSFLNDYGSVIDDSILSVHMLKTNMDDYVCVDFSVEEFARIIQLFGSVEAVYDRYYQTLEKAIVADLGPYKPNRIGHLTLIHKYQRKYAVDQGYQFTIERLLDIMKKNKLELDVNTAGLYKEECLELYPPQAIVDLASQKGIPLKPGSDSHTAKTIARGFNKLSLLTNN</sequence>
<comment type="catalytic activity">
    <reaction evidence="7 8">
        <text>L-histidinol phosphate + H2O = L-histidinol + phosphate</text>
        <dbReference type="Rhea" id="RHEA:14465"/>
        <dbReference type="ChEBI" id="CHEBI:15377"/>
        <dbReference type="ChEBI" id="CHEBI:43474"/>
        <dbReference type="ChEBI" id="CHEBI:57699"/>
        <dbReference type="ChEBI" id="CHEBI:57980"/>
        <dbReference type="EC" id="3.1.3.15"/>
    </reaction>
</comment>
<name>A0ABY4GNF3_9BACI</name>
<dbReference type="NCBIfam" id="TIGR01856">
    <property type="entry name" value="hisJ_fam"/>
    <property type="match status" value="1"/>
</dbReference>
<evidence type="ECO:0000256" key="5">
    <source>
        <dbReference type="ARBA" id="ARBA00022801"/>
    </source>
</evidence>
<dbReference type="Gene3D" id="3.20.20.140">
    <property type="entry name" value="Metal-dependent hydrolases"/>
    <property type="match status" value="1"/>
</dbReference>
<dbReference type="Pfam" id="PF02811">
    <property type="entry name" value="PHP"/>
    <property type="match status" value="1"/>
</dbReference>
<dbReference type="InterPro" id="IPR004013">
    <property type="entry name" value="PHP_dom"/>
</dbReference>
<keyword evidence="11" id="KW-1185">Reference proteome</keyword>
<dbReference type="InterPro" id="IPR010140">
    <property type="entry name" value="Histidinol_P_phosphatase_HisJ"/>
</dbReference>
<evidence type="ECO:0000256" key="7">
    <source>
        <dbReference type="ARBA" id="ARBA00049158"/>
    </source>
</evidence>
<dbReference type="CDD" id="cd12110">
    <property type="entry name" value="PHP_HisPPase_Hisj_like"/>
    <property type="match status" value="1"/>
</dbReference>
<evidence type="ECO:0000256" key="8">
    <source>
        <dbReference type="RuleBase" id="RU366003"/>
    </source>
</evidence>
<evidence type="ECO:0000256" key="3">
    <source>
        <dbReference type="ARBA" id="ARBA00013085"/>
    </source>
</evidence>
<organism evidence="10 11">
    <name type="scientific">Gracilibacillus salinarum</name>
    <dbReference type="NCBI Taxonomy" id="2932255"/>
    <lineage>
        <taxon>Bacteria</taxon>
        <taxon>Bacillati</taxon>
        <taxon>Bacillota</taxon>
        <taxon>Bacilli</taxon>
        <taxon>Bacillales</taxon>
        <taxon>Bacillaceae</taxon>
        <taxon>Gracilibacillus</taxon>
    </lineage>
</organism>
<keyword evidence="5 8" id="KW-0378">Hydrolase</keyword>
<evidence type="ECO:0000256" key="6">
    <source>
        <dbReference type="ARBA" id="ARBA00023102"/>
    </source>
</evidence>
<dbReference type="GO" id="GO:0004401">
    <property type="term" value="F:histidinol-phosphatase activity"/>
    <property type="evidence" value="ECO:0007669"/>
    <property type="project" value="UniProtKB-EC"/>
</dbReference>
<dbReference type="PANTHER" id="PTHR21039">
    <property type="entry name" value="HISTIDINOL PHOSPHATASE-RELATED"/>
    <property type="match status" value="1"/>
</dbReference>
<evidence type="ECO:0000256" key="4">
    <source>
        <dbReference type="ARBA" id="ARBA00022605"/>
    </source>
</evidence>
<evidence type="ECO:0000313" key="10">
    <source>
        <dbReference type="EMBL" id="UOQ85731.1"/>
    </source>
</evidence>
<proteinExistence type="inferred from homology"/>
<comment type="similarity">
    <text evidence="2 8">Belongs to the PHP hydrolase family. HisK subfamily.</text>
</comment>
<dbReference type="RefSeq" id="WP_244745906.1">
    <property type="nucleotide sequence ID" value="NZ_CP095071.1"/>
</dbReference>
<dbReference type="NCBIfam" id="NF005996">
    <property type="entry name" value="PRK08123.1"/>
    <property type="match status" value="1"/>
</dbReference>
<comment type="pathway">
    <text evidence="1 8">Amino-acid biosynthesis; L-histidine biosynthesis; L-histidine from 5-phospho-alpha-D-ribose 1-diphosphate: step 8/9.</text>
</comment>
<evidence type="ECO:0000256" key="2">
    <source>
        <dbReference type="ARBA" id="ARBA00009152"/>
    </source>
</evidence>
<feature type="domain" description="PHP" evidence="9">
    <location>
        <begin position="6"/>
        <end position="218"/>
    </location>
</feature>
<reference evidence="10 11" key="1">
    <citation type="submission" date="2022-04" db="EMBL/GenBank/DDBJ databases">
        <title>Gracilibacillus sp. isolated from saltern.</title>
        <authorList>
            <person name="Won M."/>
            <person name="Lee C.-M."/>
            <person name="Woen H.-Y."/>
            <person name="Kwon S.-W."/>
        </authorList>
    </citation>
    <scope>NUCLEOTIDE SEQUENCE [LARGE SCALE GENOMIC DNA]</scope>
    <source>
        <strain evidence="10 11">SSPM10-3</strain>
    </source>
</reference>
<keyword evidence="6 8" id="KW-0368">Histidine biosynthesis</keyword>
<protein>
    <recommendedName>
        <fullName evidence="3 8">Histidinol-phosphatase</fullName>
        <shortName evidence="8">HolPase</shortName>
        <ecNumber evidence="3 8">3.1.3.15</ecNumber>
    </recommendedName>
</protein>
<dbReference type="EMBL" id="CP095071">
    <property type="protein sequence ID" value="UOQ85731.1"/>
    <property type="molecule type" value="Genomic_DNA"/>
</dbReference>
<keyword evidence="4 8" id="KW-0028">Amino-acid biosynthesis</keyword>
<accession>A0ABY4GNF3</accession>
<dbReference type="Proteomes" id="UP000831537">
    <property type="component" value="Chromosome"/>
</dbReference>
<evidence type="ECO:0000256" key="1">
    <source>
        <dbReference type="ARBA" id="ARBA00004970"/>
    </source>
</evidence>
<evidence type="ECO:0000259" key="9">
    <source>
        <dbReference type="Pfam" id="PF02811"/>
    </source>
</evidence>
<dbReference type="SUPFAM" id="SSF89550">
    <property type="entry name" value="PHP domain-like"/>
    <property type="match status" value="1"/>
</dbReference>
<dbReference type="PANTHER" id="PTHR21039:SF0">
    <property type="entry name" value="HISTIDINOL-PHOSPHATASE"/>
    <property type="match status" value="1"/>
</dbReference>
<gene>
    <name evidence="10" type="primary">hisJ</name>
    <name evidence="10" type="ORF">MUN87_02150</name>
</gene>